<dbReference type="EMBL" id="CP002786">
    <property type="protein sequence ID" value="AEF41163.1"/>
    <property type="molecule type" value="Genomic_DNA"/>
</dbReference>
<dbReference type="PRINTS" id="PR00455">
    <property type="entry name" value="HTHTETR"/>
</dbReference>
<keyword evidence="8" id="KW-1185">Reference proteome</keyword>
<dbReference type="InterPro" id="IPR001647">
    <property type="entry name" value="HTH_TetR"/>
</dbReference>
<dbReference type="Pfam" id="PF02909">
    <property type="entry name" value="TetR_C_1"/>
    <property type="match status" value="1"/>
</dbReference>
<dbReference type="GO" id="GO:0046677">
    <property type="term" value="P:response to antibiotic"/>
    <property type="evidence" value="ECO:0007669"/>
    <property type="project" value="InterPro"/>
</dbReference>
<name>F6EI56_HOYSD</name>
<reference evidence="7 8" key="1">
    <citation type="journal article" date="2011" name="J. Bacteriol.">
        <title>Complete genome sequence of Amycolicicoccus subflavus DQS3-9A1T, an actinomycete isolated from crude oil-polluted soil.</title>
        <authorList>
            <person name="Cai M."/>
            <person name="Chen W.M."/>
            <person name="Nie Y."/>
            <person name="Chi C.Q."/>
            <person name="Wang Y.N."/>
            <person name="Tang Y.Q."/>
            <person name="Li G.Y."/>
            <person name="Wu X.L."/>
        </authorList>
    </citation>
    <scope>NUCLEOTIDE SEQUENCE [LARGE SCALE GENOMIC DNA]</scope>
    <source>
        <strain evidence="8">DSM 45089 / DQS3-9A1</strain>
    </source>
</reference>
<sequence length="203" mass="22070">MLTPEKIVAAALDVIEVSGDRGLTISALAKRLGVAPSALYNHVSSKRDLLILVQDDVIERIDYGCFETLPWADAVRQWARSSRDVFATHGHLIPIYAVIPVTNSRAILRMYETVAKGFLAAGWHEGDIVHAIVSIESFVLGSAMDANAPEDMYDIGDLSTEFPVFSSVVAGTREDASGRADVAFEIGLEGLIAGLEVWRSRQQ</sequence>
<dbReference type="SUPFAM" id="SSF48498">
    <property type="entry name" value="Tetracyclin repressor-like, C-terminal domain"/>
    <property type="match status" value="1"/>
</dbReference>
<evidence type="ECO:0000256" key="5">
    <source>
        <dbReference type="PROSITE-ProRule" id="PRU00335"/>
    </source>
</evidence>
<dbReference type="GO" id="GO:0000976">
    <property type="term" value="F:transcription cis-regulatory region binding"/>
    <property type="evidence" value="ECO:0007669"/>
    <property type="project" value="TreeGrafter"/>
</dbReference>
<dbReference type="AlphaFoldDB" id="F6EI56"/>
<proteinExistence type="predicted"/>
<evidence type="ECO:0000313" key="7">
    <source>
        <dbReference type="EMBL" id="AEF41163.1"/>
    </source>
</evidence>
<dbReference type="Proteomes" id="UP000009235">
    <property type="component" value="Chromosome"/>
</dbReference>
<dbReference type="SUPFAM" id="SSF46689">
    <property type="entry name" value="Homeodomain-like"/>
    <property type="match status" value="1"/>
</dbReference>
<keyword evidence="2" id="KW-0805">Transcription regulation</keyword>
<dbReference type="InterPro" id="IPR050109">
    <property type="entry name" value="HTH-type_TetR-like_transc_reg"/>
</dbReference>
<evidence type="ECO:0000256" key="3">
    <source>
        <dbReference type="ARBA" id="ARBA00023125"/>
    </source>
</evidence>
<dbReference type="PANTHER" id="PTHR30055">
    <property type="entry name" value="HTH-TYPE TRANSCRIPTIONAL REGULATOR RUTR"/>
    <property type="match status" value="1"/>
</dbReference>
<accession>F6EI56</accession>
<organism evidence="7 8">
    <name type="scientific">Hoyosella subflava (strain DSM 45089 / JCM 17490 / NBRC 109087 / DQS3-9A1)</name>
    <name type="common">Amycolicicoccus subflavus</name>
    <dbReference type="NCBI Taxonomy" id="443218"/>
    <lineage>
        <taxon>Bacteria</taxon>
        <taxon>Bacillati</taxon>
        <taxon>Actinomycetota</taxon>
        <taxon>Actinomycetes</taxon>
        <taxon>Mycobacteriales</taxon>
        <taxon>Hoyosellaceae</taxon>
        <taxon>Hoyosella</taxon>
    </lineage>
</organism>
<keyword evidence="1" id="KW-0678">Repressor</keyword>
<feature type="DNA-binding region" description="H-T-H motif" evidence="5">
    <location>
        <begin position="24"/>
        <end position="43"/>
    </location>
</feature>
<keyword evidence="3 5" id="KW-0238">DNA-binding</keyword>
<dbReference type="STRING" id="443218.AS9A_2716"/>
<dbReference type="KEGG" id="asd:AS9A_2716"/>
<dbReference type="InterPro" id="IPR004111">
    <property type="entry name" value="Repressor_TetR_C"/>
</dbReference>
<protein>
    <submittedName>
        <fullName evidence="7">Transcriptional regulator, TetR family</fullName>
    </submittedName>
</protein>
<dbReference type="InterPro" id="IPR009057">
    <property type="entry name" value="Homeodomain-like_sf"/>
</dbReference>
<evidence type="ECO:0000313" key="8">
    <source>
        <dbReference type="Proteomes" id="UP000009235"/>
    </source>
</evidence>
<evidence type="ECO:0000256" key="4">
    <source>
        <dbReference type="ARBA" id="ARBA00023163"/>
    </source>
</evidence>
<evidence type="ECO:0000256" key="2">
    <source>
        <dbReference type="ARBA" id="ARBA00023015"/>
    </source>
</evidence>
<dbReference type="HOGENOM" id="CLU_069543_3_0_11"/>
<dbReference type="PROSITE" id="PS50977">
    <property type="entry name" value="HTH_TETR_2"/>
    <property type="match status" value="1"/>
</dbReference>
<evidence type="ECO:0000256" key="1">
    <source>
        <dbReference type="ARBA" id="ARBA00022491"/>
    </source>
</evidence>
<dbReference type="Gene3D" id="1.10.357.10">
    <property type="entry name" value="Tetracycline Repressor, domain 2"/>
    <property type="match status" value="1"/>
</dbReference>
<dbReference type="GO" id="GO:0045892">
    <property type="term" value="P:negative regulation of DNA-templated transcription"/>
    <property type="evidence" value="ECO:0007669"/>
    <property type="project" value="InterPro"/>
</dbReference>
<evidence type="ECO:0000259" key="6">
    <source>
        <dbReference type="PROSITE" id="PS50977"/>
    </source>
</evidence>
<keyword evidence="4" id="KW-0804">Transcription</keyword>
<dbReference type="Pfam" id="PF00440">
    <property type="entry name" value="TetR_N"/>
    <property type="match status" value="1"/>
</dbReference>
<dbReference type="eggNOG" id="COG1309">
    <property type="taxonomic scope" value="Bacteria"/>
</dbReference>
<dbReference type="PANTHER" id="PTHR30055:SF151">
    <property type="entry name" value="TRANSCRIPTIONAL REGULATORY PROTEIN"/>
    <property type="match status" value="1"/>
</dbReference>
<dbReference type="InterPro" id="IPR003012">
    <property type="entry name" value="Tet_transcr_reg_TetR"/>
</dbReference>
<dbReference type="GO" id="GO:0003700">
    <property type="term" value="F:DNA-binding transcription factor activity"/>
    <property type="evidence" value="ECO:0007669"/>
    <property type="project" value="TreeGrafter"/>
</dbReference>
<dbReference type="PRINTS" id="PR00400">
    <property type="entry name" value="TETREPRESSOR"/>
</dbReference>
<dbReference type="InterPro" id="IPR036271">
    <property type="entry name" value="Tet_transcr_reg_TetR-rel_C_sf"/>
</dbReference>
<feature type="domain" description="HTH tetR-type" evidence="6">
    <location>
        <begin position="1"/>
        <end position="61"/>
    </location>
</feature>
<gene>
    <name evidence="7" type="ordered locus">AS9A_2716</name>
</gene>